<feature type="region of interest" description="Disordered" evidence="1">
    <location>
        <begin position="1"/>
        <end position="83"/>
    </location>
</feature>
<dbReference type="EMBL" id="BAABRV010000003">
    <property type="protein sequence ID" value="GAA5533212.1"/>
    <property type="molecule type" value="Genomic_DNA"/>
</dbReference>
<proteinExistence type="predicted"/>
<organism evidence="2 3">
    <name type="scientific">Deinococcus aluminii</name>
    <dbReference type="NCBI Taxonomy" id="1656885"/>
    <lineage>
        <taxon>Bacteria</taxon>
        <taxon>Thermotogati</taxon>
        <taxon>Deinococcota</taxon>
        <taxon>Deinococci</taxon>
        <taxon>Deinococcales</taxon>
        <taxon>Deinococcaceae</taxon>
        <taxon>Deinococcus</taxon>
    </lineage>
</organism>
<evidence type="ECO:0000313" key="2">
    <source>
        <dbReference type="EMBL" id="GAA5533212.1"/>
    </source>
</evidence>
<accession>A0ABP9XCX8</accession>
<sequence>MRAVVGTPTLPGMTGPRDDDRTDVPVPPPASDAESATKFPYPTPEQESVVQDSPGTPGVELEGGSMLDEQGNYKPDNLVDDQA</sequence>
<feature type="compositionally biased region" description="Polar residues" evidence="1">
    <location>
        <begin position="45"/>
        <end position="54"/>
    </location>
</feature>
<keyword evidence="3" id="KW-1185">Reference proteome</keyword>
<gene>
    <name evidence="2" type="ORF">Dalu01_01611</name>
</gene>
<comment type="caution">
    <text evidence="2">The sequence shown here is derived from an EMBL/GenBank/DDBJ whole genome shotgun (WGS) entry which is preliminary data.</text>
</comment>
<reference evidence="2 3" key="1">
    <citation type="submission" date="2024-02" db="EMBL/GenBank/DDBJ databases">
        <title>Deinococcus aluminii NBRC 112889.</title>
        <authorList>
            <person name="Ichikawa N."/>
            <person name="Katano-Makiyama Y."/>
            <person name="Hidaka K."/>
        </authorList>
    </citation>
    <scope>NUCLEOTIDE SEQUENCE [LARGE SCALE GENOMIC DNA]</scope>
    <source>
        <strain evidence="2 3">NBRC 112889</strain>
    </source>
</reference>
<dbReference type="Proteomes" id="UP001404956">
    <property type="component" value="Unassembled WGS sequence"/>
</dbReference>
<name>A0ABP9XCX8_9DEIO</name>
<evidence type="ECO:0000256" key="1">
    <source>
        <dbReference type="SAM" id="MobiDB-lite"/>
    </source>
</evidence>
<evidence type="ECO:0000313" key="3">
    <source>
        <dbReference type="Proteomes" id="UP001404956"/>
    </source>
</evidence>
<protein>
    <submittedName>
        <fullName evidence="2">Uncharacterized protein</fullName>
    </submittedName>
</protein>